<evidence type="ECO:0000313" key="2">
    <source>
        <dbReference type="Proteomes" id="UP000823399"/>
    </source>
</evidence>
<evidence type="ECO:0000313" key="1">
    <source>
        <dbReference type="EMBL" id="KAG2120873.1"/>
    </source>
</evidence>
<protein>
    <submittedName>
        <fullName evidence="1">Uncharacterized protein</fullName>
    </submittedName>
</protein>
<name>A0A9P7FPL6_9AGAM</name>
<dbReference type="Proteomes" id="UP000823399">
    <property type="component" value="Unassembled WGS sequence"/>
</dbReference>
<proteinExistence type="predicted"/>
<comment type="caution">
    <text evidence="1">The sequence shown here is derived from an EMBL/GenBank/DDBJ whole genome shotgun (WGS) entry which is preliminary data.</text>
</comment>
<dbReference type="RefSeq" id="XP_041300249.1">
    <property type="nucleotide sequence ID" value="XM_041440807.1"/>
</dbReference>
<sequence length="227" mass="25228">MESGLLTNTVTVYPDIQYQDVGTGPLRSVLLTICFSGRLPRQVIERNIPVQITVSIADEYGTFALPVVEAISMDLCSSAGDLTPSDNASVCSHGHDDFPVLLDDTLIPFLPLQHFDYADQAKWASLMKDIEAWLVDQVNCQMQLWTWGCDAFWLAFIAAYPSFPGGSWPKWDSRIPLEGTFIKQWLERSGDVATTGDRGAMNVLPDIWAEFCKHAALFFPHPLVASD</sequence>
<gene>
    <name evidence="1" type="ORF">F5147DRAFT_766756</name>
</gene>
<dbReference type="AlphaFoldDB" id="A0A9P7FPL6"/>
<organism evidence="1 2">
    <name type="scientific">Suillus discolor</name>
    <dbReference type="NCBI Taxonomy" id="1912936"/>
    <lineage>
        <taxon>Eukaryota</taxon>
        <taxon>Fungi</taxon>
        <taxon>Dikarya</taxon>
        <taxon>Basidiomycota</taxon>
        <taxon>Agaricomycotina</taxon>
        <taxon>Agaricomycetes</taxon>
        <taxon>Agaricomycetidae</taxon>
        <taxon>Boletales</taxon>
        <taxon>Suillineae</taxon>
        <taxon>Suillaceae</taxon>
        <taxon>Suillus</taxon>
    </lineage>
</organism>
<dbReference type="GeneID" id="64703066"/>
<keyword evidence="2" id="KW-1185">Reference proteome</keyword>
<dbReference type="OrthoDB" id="3169660at2759"/>
<dbReference type="EMBL" id="JABBWM010000001">
    <property type="protein sequence ID" value="KAG2120873.1"/>
    <property type="molecule type" value="Genomic_DNA"/>
</dbReference>
<reference evidence="1" key="1">
    <citation type="journal article" date="2020" name="New Phytol.">
        <title>Comparative genomics reveals dynamic genome evolution in host specialist ectomycorrhizal fungi.</title>
        <authorList>
            <person name="Lofgren L.A."/>
            <person name="Nguyen N.H."/>
            <person name="Vilgalys R."/>
            <person name="Ruytinx J."/>
            <person name="Liao H.L."/>
            <person name="Branco S."/>
            <person name="Kuo A."/>
            <person name="LaButti K."/>
            <person name="Lipzen A."/>
            <person name="Andreopoulos W."/>
            <person name="Pangilinan J."/>
            <person name="Riley R."/>
            <person name="Hundley H."/>
            <person name="Na H."/>
            <person name="Barry K."/>
            <person name="Grigoriev I.V."/>
            <person name="Stajich J.E."/>
            <person name="Kennedy P.G."/>
        </authorList>
    </citation>
    <scope>NUCLEOTIDE SEQUENCE</scope>
    <source>
        <strain evidence="1">FC423</strain>
    </source>
</reference>
<accession>A0A9P7FPL6</accession>